<dbReference type="InterPro" id="IPR011577">
    <property type="entry name" value="Cyt_b561_bac/Ni-Hgenase"/>
</dbReference>
<keyword evidence="3" id="KW-0813">Transport</keyword>
<reference evidence="15" key="1">
    <citation type="submission" date="2022-11" db="EMBL/GenBank/DDBJ databases">
        <title>Parathalassolutuus dongxingensis gen. nov., sp. nov., a novel member of family Oceanospirillaceae isolated from a coastal shrimp pond in Guangxi, China.</title>
        <authorList>
            <person name="Chen H."/>
        </authorList>
    </citation>
    <scope>NUCLEOTIDE SEQUENCE</scope>
    <source>
        <strain evidence="15">G-43</strain>
    </source>
</reference>
<evidence type="ECO:0000259" key="14">
    <source>
        <dbReference type="Pfam" id="PF01292"/>
    </source>
</evidence>
<evidence type="ECO:0000256" key="11">
    <source>
        <dbReference type="ARBA" id="ARBA00023136"/>
    </source>
</evidence>
<dbReference type="AlphaFoldDB" id="A0A9X3ED18"/>
<feature type="transmembrane region" description="Helical" evidence="13">
    <location>
        <begin position="90"/>
        <end position="109"/>
    </location>
</feature>
<comment type="subcellular location">
    <subcellularLocation>
        <location evidence="2">Cell membrane</location>
        <topology evidence="2">Multi-pass membrane protein</topology>
    </subcellularLocation>
</comment>
<comment type="cofactor">
    <cofactor evidence="1">
        <name>heme b</name>
        <dbReference type="ChEBI" id="CHEBI:60344"/>
    </cofactor>
</comment>
<dbReference type="Proteomes" id="UP001150830">
    <property type="component" value="Unassembled WGS sequence"/>
</dbReference>
<dbReference type="SUPFAM" id="SSF81342">
    <property type="entry name" value="Transmembrane di-heme cytochromes"/>
    <property type="match status" value="1"/>
</dbReference>
<name>A0A9X3ED18_9GAMM</name>
<dbReference type="Gene3D" id="1.20.950.20">
    <property type="entry name" value="Transmembrane di-heme cytochromes, Chain C"/>
    <property type="match status" value="2"/>
</dbReference>
<protein>
    <submittedName>
        <fullName evidence="15">Cytochrome b</fullName>
    </submittedName>
</protein>
<dbReference type="GO" id="GO:0005886">
    <property type="term" value="C:plasma membrane"/>
    <property type="evidence" value="ECO:0007669"/>
    <property type="project" value="UniProtKB-SubCell"/>
</dbReference>
<evidence type="ECO:0000256" key="12">
    <source>
        <dbReference type="ARBA" id="ARBA00037975"/>
    </source>
</evidence>
<keyword evidence="9 13" id="KW-1133">Transmembrane helix</keyword>
<evidence type="ECO:0000256" key="3">
    <source>
        <dbReference type="ARBA" id="ARBA00022448"/>
    </source>
</evidence>
<accession>A0A9X3ED18</accession>
<dbReference type="GO" id="GO:0020037">
    <property type="term" value="F:heme binding"/>
    <property type="evidence" value="ECO:0007669"/>
    <property type="project" value="TreeGrafter"/>
</dbReference>
<keyword evidence="16" id="KW-1185">Reference proteome</keyword>
<gene>
    <name evidence="15" type="ORF">OUO13_07030</name>
</gene>
<keyword evidence="7" id="KW-0479">Metal-binding</keyword>
<evidence type="ECO:0000256" key="1">
    <source>
        <dbReference type="ARBA" id="ARBA00001970"/>
    </source>
</evidence>
<dbReference type="PANTHER" id="PTHR30529:SF1">
    <property type="entry name" value="CYTOCHROME B561 HOMOLOG 2"/>
    <property type="match status" value="1"/>
</dbReference>
<evidence type="ECO:0000313" key="16">
    <source>
        <dbReference type="Proteomes" id="UP001150830"/>
    </source>
</evidence>
<evidence type="ECO:0000256" key="6">
    <source>
        <dbReference type="ARBA" id="ARBA00022692"/>
    </source>
</evidence>
<feature type="transmembrane region" description="Helical" evidence="13">
    <location>
        <begin position="144"/>
        <end position="165"/>
    </location>
</feature>
<keyword evidence="6 13" id="KW-0812">Transmembrane</keyword>
<keyword evidence="4" id="KW-1003">Cell membrane</keyword>
<sequence>MLKNSTSGYGLVAIALHWLMALAIFGMFGLGLYMVTLNFYHPWYHDALETHKSIGILVGLALVARVIWRISNPTPAGLSAKPLENTAAHLAHMLLYALIAALLVSGYLISTADGRSIDVFGWFQVPSLLQVENLEDSAGEVHEFLAWTLIVLVVAHAAAAVKHHVISKDNTLRRMLRPGL</sequence>
<keyword evidence="10" id="KW-0408">Iron</keyword>
<evidence type="ECO:0000313" key="15">
    <source>
        <dbReference type="EMBL" id="MCY0964935.1"/>
    </source>
</evidence>
<comment type="caution">
    <text evidence="15">The sequence shown here is derived from an EMBL/GenBank/DDBJ whole genome shotgun (WGS) entry which is preliminary data.</text>
</comment>
<organism evidence="15 16">
    <name type="scientific">Parathalassolituus penaei</name>
    <dbReference type="NCBI Taxonomy" id="2997323"/>
    <lineage>
        <taxon>Bacteria</taxon>
        <taxon>Pseudomonadati</taxon>
        <taxon>Pseudomonadota</taxon>
        <taxon>Gammaproteobacteria</taxon>
        <taxon>Oceanospirillales</taxon>
        <taxon>Oceanospirillaceae</taxon>
        <taxon>Parathalassolituus</taxon>
    </lineage>
</organism>
<keyword evidence="11 13" id="KW-0472">Membrane</keyword>
<evidence type="ECO:0000256" key="4">
    <source>
        <dbReference type="ARBA" id="ARBA00022475"/>
    </source>
</evidence>
<dbReference type="GO" id="GO:0009055">
    <property type="term" value="F:electron transfer activity"/>
    <property type="evidence" value="ECO:0007669"/>
    <property type="project" value="InterPro"/>
</dbReference>
<dbReference type="Pfam" id="PF01292">
    <property type="entry name" value="Ni_hydr_CYTB"/>
    <property type="match status" value="1"/>
</dbReference>
<evidence type="ECO:0000256" key="10">
    <source>
        <dbReference type="ARBA" id="ARBA00023004"/>
    </source>
</evidence>
<dbReference type="EMBL" id="JAPNOA010000020">
    <property type="protein sequence ID" value="MCY0964935.1"/>
    <property type="molecule type" value="Genomic_DNA"/>
</dbReference>
<proteinExistence type="inferred from homology"/>
<dbReference type="GO" id="GO:0046872">
    <property type="term" value="F:metal ion binding"/>
    <property type="evidence" value="ECO:0007669"/>
    <property type="project" value="UniProtKB-KW"/>
</dbReference>
<dbReference type="InterPro" id="IPR052168">
    <property type="entry name" value="Cytochrome_b561_oxidase"/>
</dbReference>
<feature type="transmembrane region" description="Helical" evidence="13">
    <location>
        <begin position="53"/>
        <end position="70"/>
    </location>
</feature>
<evidence type="ECO:0000256" key="5">
    <source>
        <dbReference type="ARBA" id="ARBA00022617"/>
    </source>
</evidence>
<evidence type="ECO:0000256" key="9">
    <source>
        <dbReference type="ARBA" id="ARBA00022989"/>
    </source>
</evidence>
<evidence type="ECO:0000256" key="13">
    <source>
        <dbReference type="SAM" id="Phobius"/>
    </source>
</evidence>
<feature type="domain" description="Cytochrome b561 bacterial/Ni-hydrogenase" evidence="14">
    <location>
        <begin position="9"/>
        <end position="177"/>
    </location>
</feature>
<keyword evidence="5" id="KW-0349">Heme</keyword>
<evidence type="ECO:0000256" key="2">
    <source>
        <dbReference type="ARBA" id="ARBA00004651"/>
    </source>
</evidence>
<dbReference type="InterPro" id="IPR016174">
    <property type="entry name" value="Di-haem_cyt_TM"/>
</dbReference>
<evidence type="ECO:0000256" key="8">
    <source>
        <dbReference type="ARBA" id="ARBA00022982"/>
    </source>
</evidence>
<dbReference type="PANTHER" id="PTHR30529">
    <property type="entry name" value="CYTOCHROME B561"/>
    <property type="match status" value="1"/>
</dbReference>
<dbReference type="RefSeq" id="WP_283173154.1">
    <property type="nucleotide sequence ID" value="NZ_JAPNOA010000020.1"/>
</dbReference>
<dbReference type="GO" id="GO:0022904">
    <property type="term" value="P:respiratory electron transport chain"/>
    <property type="evidence" value="ECO:0007669"/>
    <property type="project" value="InterPro"/>
</dbReference>
<comment type="similarity">
    <text evidence="12">Belongs to the cytochrome b561 family.</text>
</comment>
<evidence type="ECO:0000256" key="7">
    <source>
        <dbReference type="ARBA" id="ARBA00022723"/>
    </source>
</evidence>
<feature type="transmembrane region" description="Helical" evidence="13">
    <location>
        <begin position="12"/>
        <end position="33"/>
    </location>
</feature>
<keyword evidence="8" id="KW-0249">Electron transport</keyword>